<dbReference type="Proteomes" id="UP000824890">
    <property type="component" value="Unassembled WGS sequence"/>
</dbReference>
<accession>A0ABQ8EHP8</accession>
<name>A0ABQ8EHP8_BRANA</name>
<gene>
    <name evidence="2" type="ORF">HID58_000590</name>
</gene>
<dbReference type="EMBL" id="JAGKQM010000001">
    <property type="protein sequence ID" value="KAH0940953.1"/>
    <property type="molecule type" value="Genomic_DNA"/>
</dbReference>
<feature type="region of interest" description="Disordered" evidence="1">
    <location>
        <begin position="105"/>
        <end position="183"/>
    </location>
</feature>
<proteinExistence type="predicted"/>
<keyword evidence="3" id="KW-1185">Reference proteome</keyword>
<organism evidence="2 3">
    <name type="scientific">Brassica napus</name>
    <name type="common">Rape</name>
    <dbReference type="NCBI Taxonomy" id="3708"/>
    <lineage>
        <taxon>Eukaryota</taxon>
        <taxon>Viridiplantae</taxon>
        <taxon>Streptophyta</taxon>
        <taxon>Embryophyta</taxon>
        <taxon>Tracheophyta</taxon>
        <taxon>Spermatophyta</taxon>
        <taxon>Magnoliopsida</taxon>
        <taxon>eudicotyledons</taxon>
        <taxon>Gunneridae</taxon>
        <taxon>Pentapetalae</taxon>
        <taxon>rosids</taxon>
        <taxon>malvids</taxon>
        <taxon>Brassicales</taxon>
        <taxon>Brassicaceae</taxon>
        <taxon>Brassiceae</taxon>
        <taxon>Brassica</taxon>
    </lineage>
</organism>
<comment type="caution">
    <text evidence="2">The sequence shown here is derived from an EMBL/GenBank/DDBJ whole genome shotgun (WGS) entry which is preliminary data.</text>
</comment>
<evidence type="ECO:0000313" key="3">
    <source>
        <dbReference type="Proteomes" id="UP000824890"/>
    </source>
</evidence>
<evidence type="ECO:0000256" key="1">
    <source>
        <dbReference type="SAM" id="MobiDB-lite"/>
    </source>
</evidence>
<feature type="compositionally biased region" description="Polar residues" evidence="1">
    <location>
        <begin position="105"/>
        <end position="126"/>
    </location>
</feature>
<reference evidence="2 3" key="1">
    <citation type="submission" date="2021-05" db="EMBL/GenBank/DDBJ databases">
        <title>Genome Assembly of Synthetic Allotetraploid Brassica napus Reveals Homoeologous Exchanges between Subgenomes.</title>
        <authorList>
            <person name="Davis J.T."/>
        </authorList>
    </citation>
    <scope>NUCLEOTIDE SEQUENCE [LARGE SCALE GENOMIC DNA]</scope>
    <source>
        <strain evidence="3">cv. Da-Ae</strain>
        <tissue evidence="2">Seedling</tissue>
    </source>
</reference>
<sequence>MGLKAQLKTVHNHYPNGPLYFKDSQFREGDRAEYQFRITATVLDNVTQKQMLKFLRLQLSCSIHVLKLDGYVRSPRSLPNQYGIVGELRARELLHLHPVPRISYGNQRPPVQSFVDQPTPKLNKSGPENKTKAGDDVFIVQSPVDPSPEPPQNVEVSAEKTTVSDEAPSNKKAQNIVPTVEIM</sequence>
<evidence type="ECO:0000313" key="2">
    <source>
        <dbReference type="EMBL" id="KAH0940953.1"/>
    </source>
</evidence>
<protein>
    <submittedName>
        <fullName evidence="2">Uncharacterized protein</fullName>
    </submittedName>
</protein>